<gene>
    <name evidence="2" type="ORF">IRZ65_16645</name>
</gene>
<evidence type="ECO:0000313" key="2">
    <source>
        <dbReference type="EMBL" id="MBF8642311.1"/>
    </source>
</evidence>
<keyword evidence="1" id="KW-0175">Coiled coil</keyword>
<comment type="caution">
    <text evidence="2">The sequence shown here is derived from an EMBL/GenBank/DDBJ whole genome shotgun (WGS) entry which is preliminary data.</text>
</comment>
<dbReference type="EMBL" id="JADMCD010000009">
    <property type="protein sequence ID" value="MBF8642311.1"/>
    <property type="molecule type" value="Genomic_DNA"/>
</dbReference>
<proteinExistence type="predicted"/>
<protein>
    <submittedName>
        <fullName evidence="2">Uncharacterized protein</fullName>
    </submittedName>
</protein>
<sequence length="149" mass="16748">MSEVSRAVINMPYELAMSSELSRRQFHGIAQSMQSDHDKRVAELEAEIKRLTGFVVQRRKMCDDYDKALEEVASQMHAFKAELATEKARADAAVGDANEAEAELAEAVELIKQAKPLVDLLFYGGSMDRQSGERVKELFHMFARHGDKS</sequence>
<keyword evidence="3" id="KW-1185">Reference proteome</keyword>
<evidence type="ECO:0000256" key="1">
    <source>
        <dbReference type="SAM" id="Coils"/>
    </source>
</evidence>
<reference evidence="2 3" key="1">
    <citation type="submission" date="2020-10" db="EMBL/GenBank/DDBJ databases">
        <title>Genome sequences of Pseudomonas isolates.</title>
        <authorList>
            <person name="Wessels L."/>
            <person name="Reich F."/>
            <person name="Hammerl J."/>
        </authorList>
    </citation>
    <scope>NUCLEOTIDE SEQUENCE [LARGE SCALE GENOMIC DNA]</scope>
    <source>
        <strain evidence="2 3">20-MO00624-0</strain>
    </source>
</reference>
<accession>A0ABS0FPT4</accession>
<dbReference type="RefSeq" id="WP_125912906.1">
    <property type="nucleotide sequence ID" value="NZ_FQYS01000009.1"/>
</dbReference>
<name>A0ABS0FPT4_PSELU</name>
<evidence type="ECO:0000313" key="3">
    <source>
        <dbReference type="Proteomes" id="UP000626180"/>
    </source>
</evidence>
<dbReference type="Proteomes" id="UP000626180">
    <property type="component" value="Unassembled WGS sequence"/>
</dbReference>
<organism evidence="2 3">
    <name type="scientific">Pseudomonas luteola</name>
    <dbReference type="NCBI Taxonomy" id="47886"/>
    <lineage>
        <taxon>Bacteria</taxon>
        <taxon>Pseudomonadati</taxon>
        <taxon>Pseudomonadota</taxon>
        <taxon>Gammaproteobacteria</taxon>
        <taxon>Pseudomonadales</taxon>
        <taxon>Pseudomonadaceae</taxon>
        <taxon>Pseudomonas</taxon>
    </lineage>
</organism>
<feature type="coiled-coil region" evidence="1">
    <location>
        <begin position="83"/>
        <end position="110"/>
    </location>
</feature>